<dbReference type="Proteomes" id="UP000635726">
    <property type="component" value="Unassembled WGS sequence"/>
</dbReference>
<reference evidence="2" key="2">
    <citation type="submission" date="2020-09" db="EMBL/GenBank/DDBJ databases">
        <authorList>
            <person name="Sun Q."/>
            <person name="Ohkuma M."/>
        </authorList>
    </citation>
    <scope>NUCLEOTIDE SEQUENCE</scope>
    <source>
        <strain evidence="2">JCM 14371</strain>
    </source>
</reference>
<accession>A0A917UPV0</accession>
<keyword evidence="1" id="KW-0812">Transmembrane</keyword>
<comment type="caution">
    <text evidence="2">The sequence shown here is derived from an EMBL/GenBank/DDBJ whole genome shotgun (WGS) entry which is preliminary data.</text>
</comment>
<evidence type="ECO:0000313" key="2">
    <source>
        <dbReference type="EMBL" id="GGJ74220.1"/>
    </source>
</evidence>
<sequence>MTGAVRAHPAHLRAILTVPLRPGTDARDPALWARTLPTWTFTDVRGPDGRLVPEAEAIVRLVSPADQGQVRAGAVLLAHALQSSDPPPLLAHLTPDGRAVTLRVFARYLTELQALAERVTEALSREPAFLVTPDLRVIVAIVVDGVRHDLTGGRVQPGRGGAWRSFYHGNKYAVNVTLGVLLVTLAVVLVFTPSAPYTPLGKVYGLNERVLSAVLLNALLLGSQFMSFVRHRALIVWERP</sequence>
<organism evidence="2 3">
    <name type="scientific">Deinococcus aquiradiocola</name>
    <dbReference type="NCBI Taxonomy" id="393059"/>
    <lineage>
        <taxon>Bacteria</taxon>
        <taxon>Thermotogati</taxon>
        <taxon>Deinococcota</taxon>
        <taxon>Deinococci</taxon>
        <taxon>Deinococcales</taxon>
        <taxon>Deinococcaceae</taxon>
        <taxon>Deinococcus</taxon>
    </lineage>
</organism>
<gene>
    <name evidence="2" type="ORF">GCM10008939_18140</name>
</gene>
<name>A0A917UPV0_9DEIO</name>
<protein>
    <submittedName>
        <fullName evidence="2">Uncharacterized protein</fullName>
    </submittedName>
</protein>
<keyword evidence="1" id="KW-1133">Transmembrane helix</keyword>
<dbReference type="RefSeq" id="WP_188962583.1">
    <property type="nucleotide sequence ID" value="NZ_BMOE01000005.1"/>
</dbReference>
<dbReference type="EMBL" id="BMOE01000005">
    <property type="protein sequence ID" value="GGJ74220.1"/>
    <property type="molecule type" value="Genomic_DNA"/>
</dbReference>
<feature type="transmembrane region" description="Helical" evidence="1">
    <location>
        <begin position="211"/>
        <end position="229"/>
    </location>
</feature>
<feature type="transmembrane region" description="Helical" evidence="1">
    <location>
        <begin position="172"/>
        <end position="191"/>
    </location>
</feature>
<proteinExistence type="predicted"/>
<keyword evidence="3" id="KW-1185">Reference proteome</keyword>
<keyword evidence="1" id="KW-0472">Membrane</keyword>
<evidence type="ECO:0000256" key="1">
    <source>
        <dbReference type="SAM" id="Phobius"/>
    </source>
</evidence>
<reference evidence="2" key="1">
    <citation type="journal article" date="2014" name="Int. J. Syst. Evol. Microbiol.">
        <title>Complete genome sequence of Corynebacterium casei LMG S-19264T (=DSM 44701T), isolated from a smear-ripened cheese.</title>
        <authorList>
            <consortium name="US DOE Joint Genome Institute (JGI-PGF)"/>
            <person name="Walter F."/>
            <person name="Albersmeier A."/>
            <person name="Kalinowski J."/>
            <person name="Ruckert C."/>
        </authorList>
    </citation>
    <scope>NUCLEOTIDE SEQUENCE</scope>
    <source>
        <strain evidence="2">JCM 14371</strain>
    </source>
</reference>
<evidence type="ECO:0000313" key="3">
    <source>
        <dbReference type="Proteomes" id="UP000635726"/>
    </source>
</evidence>
<dbReference type="AlphaFoldDB" id="A0A917UPV0"/>